<dbReference type="InterPro" id="IPR050288">
    <property type="entry name" value="Cellulose_deg_GH3"/>
</dbReference>
<keyword evidence="8" id="KW-1185">Reference proteome</keyword>
<dbReference type="GO" id="GO:0008422">
    <property type="term" value="F:beta-glucosidase activity"/>
    <property type="evidence" value="ECO:0007669"/>
    <property type="project" value="UniProtKB-EC"/>
</dbReference>
<keyword evidence="4 7" id="KW-0378">Hydrolase</keyword>
<dbReference type="HOGENOM" id="CLU_937475_0_0_1"/>
<gene>
    <name evidence="7" type="ORF">M407DRAFT_18595</name>
</gene>
<accession>A0A0C3LF13</accession>
<dbReference type="Gene3D" id="3.20.20.300">
    <property type="entry name" value="Glycoside hydrolase, family 3, N-terminal domain"/>
    <property type="match status" value="1"/>
</dbReference>
<dbReference type="EMBL" id="KN822954">
    <property type="protein sequence ID" value="KIO32553.1"/>
    <property type="molecule type" value="Genomic_DNA"/>
</dbReference>
<dbReference type="STRING" id="1051891.A0A0C3LF13"/>
<proteinExistence type="inferred from homology"/>
<feature type="domain" description="Glycoside hydrolase family 3 N-terminal" evidence="6">
    <location>
        <begin position="112"/>
        <end position="228"/>
    </location>
</feature>
<evidence type="ECO:0000259" key="6">
    <source>
        <dbReference type="Pfam" id="PF00933"/>
    </source>
</evidence>
<evidence type="ECO:0000256" key="5">
    <source>
        <dbReference type="ARBA" id="ARBA00023295"/>
    </source>
</evidence>
<evidence type="ECO:0000313" key="8">
    <source>
        <dbReference type="Proteomes" id="UP000054248"/>
    </source>
</evidence>
<comment type="catalytic activity">
    <reaction evidence="1">
        <text>Hydrolysis of terminal, non-reducing beta-D-glucosyl residues with release of beta-D-glucose.</text>
        <dbReference type="EC" id="3.2.1.21"/>
    </reaction>
</comment>
<organism evidence="7 8">
    <name type="scientific">Tulasnella calospora MUT 4182</name>
    <dbReference type="NCBI Taxonomy" id="1051891"/>
    <lineage>
        <taxon>Eukaryota</taxon>
        <taxon>Fungi</taxon>
        <taxon>Dikarya</taxon>
        <taxon>Basidiomycota</taxon>
        <taxon>Agaricomycotina</taxon>
        <taxon>Agaricomycetes</taxon>
        <taxon>Cantharellales</taxon>
        <taxon>Tulasnellaceae</taxon>
        <taxon>Tulasnella</taxon>
    </lineage>
</organism>
<name>A0A0C3LF13_9AGAM</name>
<evidence type="ECO:0000256" key="3">
    <source>
        <dbReference type="ARBA" id="ARBA00012744"/>
    </source>
</evidence>
<reference evidence="7 8" key="1">
    <citation type="submission" date="2014-04" db="EMBL/GenBank/DDBJ databases">
        <authorList>
            <consortium name="DOE Joint Genome Institute"/>
            <person name="Kuo A."/>
            <person name="Girlanda M."/>
            <person name="Perotto S."/>
            <person name="Kohler A."/>
            <person name="Nagy L.G."/>
            <person name="Floudas D."/>
            <person name="Copeland A."/>
            <person name="Barry K.W."/>
            <person name="Cichocki N."/>
            <person name="Veneault-Fourrey C."/>
            <person name="LaButti K."/>
            <person name="Lindquist E.A."/>
            <person name="Lipzen A."/>
            <person name="Lundell T."/>
            <person name="Morin E."/>
            <person name="Murat C."/>
            <person name="Sun H."/>
            <person name="Tunlid A."/>
            <person name="Henrissat B."/>
            <person name="Grigoriev I.V."/>
            <person name="Hibbett D.S."/>
            <person name="Martin F."/>
            <person name="Nordberg H.P."/>
            <person name="Cantor M.N."/>
            <person name="Hua S.X."/>
        </authorList>
    </citation>
    <scope>NUCLEOTIDE SEQUENCE [LARGE SCALE GENOMIC DNA]</scope>
    <source>
        <strain evidence="7 8">MUT 4182</strain>
    </source>
</reference>
<keyword evidence="5" id="KW-0326">Glycosidase</keyword>
<dbReference type="Pfam" id="PF00933">
    <property type="entry name" value="Glyco_hydro_3"/>
    <property type="match status" value="1"/>
</dbReference>
<sequence>MAEMVVNPTSFQINRQLLLGTAAKVSRSSFGTTDKRRQSFLFVSVSIHPMWHFDGSNVRPGSYPRNRSIPCYRRQAQGGGLLACTNVQHPANPLDTPTAGEIRCIIHISSQRAFESFSEDPHHSGTLAAACVDGLQKNGVAATIKHFVCYDQEHQRTAASSEASDRALREIYLMPFMIAQKDAQPLEYMARYGRMNGTHVSESPWLIGDEGILQKECGLKGLVMSDWNGTYGVDLPIKAGIDLEMPGLPKMADSLADEPGIGLPKVTLSDIEKEQRMSSNSPSVWPGYSPNGLRGWC</sequence>
<dbReference type="AlphaFoldDB" id="A0A0C3LF13"/>
<dbReference type="PRINTS" id="PR00133">
    <property type="entry name" value="GLHYDRLASE3"/>
</dbReference>
<evidence type="ECO:0000256" key="2">
    <source>
        <dbReference type="ARBA" id="ARBA00005336"/>
    </source>
</evidence>
<dbReference type="InterPro" id="IPR001764">
    <property type="entry name" value="Glyco_hydro_3_N"/>
</dbReference>
<dbReference type="PANTHER" id="PTHR42715">
    <property type="entry name" value="BETA-GLUCOSIDASE"/>
    <property type="match status" value="1"/>
</dbReference>
<evidence type="ECO:0000313" key="7">
    <source>
        <dbReference type="EMBL" id="KIO32553.1"/>
    </source>
</evidence>
<reference evidence="8" key="2">
    <citation type="submission" date="2015-01" db="EMBL/GenBank/DDBJ databases">
        <title>Evolutionary Origins and Diversification of the Mycorrhizal Mutualists.</title>
        <authorList>
            <consortium name="DOE Joint Genome Institute"/>
            <consortium name="Mycorrhizal Genomics Consortium"/>
            <person name="Kohler A."/>
            <person name="Kuo A."/>
            <person name="Nagy L.G."/>
            <person name="Floudas D."/>
            <person name="Copeland A."/>
            <person name="Barry K.W."/>
            <person name="Cichocki N."/>
            <person name="Veneault-Fourrey C."/>
            <person name="LaButti K."/>
            <person name="Lindquist E.A."/>
            <person name="Lipzen A."/>
            <person name="Lundell T."/>
            <person name="Morin E."/>
            <person name="Murat C."/>
            <person name="Riley R."/>
            <person name="Ohm R."/>
            <person name="Sun H."/>
            <person name="Tunlid A."/>
            <person name="Henrissat B."/>
            <person name="Grigoriev I.V."/>
            <person name="Hibbett D.S."/>
            <person name="Martin F."/>
        </authorList>
    </citation>
    <scope>NUCLEOTIDE SEQUENCE [LARGE SCALE GENOMIC DNA]</scope>
    <source>
        <strain evidence="8">MUT 4182</strain>
    </source>
</reference>
<dbReference type="Proteomes" id="UP000054248">
    <property type="component" value="Unassembled WGS sequence"/>
</dbReference>
<dbReference type="PANTHER" id="PTHR42715:SF27">
    <property type="entry name" value="BETA-GLUCOSIDASE-RELATED"/>
    <property type="match status" value="1"/>
</dbReference>
<dbReference type="GO" id="GO:0009251">
    <property type="term" value="P:glucan catabolic process"/>
    <property type="evidence" value="ECO:0007669"/>
    <property type="project" value="TreeGrafter"/>
</dbReference>
<dbReference type="EC" id="3.2.1.21" evidence="3"/>
<dbReference type="InterPro" id="IPR017853">
    <property type="entry name" value="GH"/>
</dbReference>
<evidence type="ECO:0000256" key="1">
    <source>
        <dbReference type="ARBA" id="ARBA00000448"/>
    </source>
</evidence>
<dbReference type="InterPro" id="IPR036962">
    <property type="entry name" value="Glyco_hydro_3_N_sf"/>
</dbReference>
<comment type="similarity">
    <text evidence="2">Belongs to the glycosyl hydrolase 3 family.</text>
</comment>
<protein>
    <recommendedName>
        <fullName evidence="3">beta-glucosidase</fullName>
        <ecNumber evidence="3">3.2.1.21</ecNumber>
    </recommendedName>
</protein>
<evidence type="ECO:0000256" key="4">
    <source>
        <dbReference type="ARBA" id="ARBA00022801"/>
    </source>
</evidence>
<dbReference type="OrthoDB" id="47059at2759"/>
<dbReference type="SUPFAM" id="SSF51445">
    <property type="entry name" value="(Trans)glycosidases"/>
    <property type="match status" value="1"/>
</dbReference>